<keyword evidence="17" id="KW-1185">Reference proteome</keyword>
<dbReference type="InterPro" id="IPR006134">
    <property type="entry name" value="DNA-dir_DNA_pol_B_multi_dom"/>
</dbReference>
<feature type="domain" description="DNA-directed DNA polymerase family B multifunctional" evidence="12">
    <location>
        <begin position="495"/>
        <end position="992"/>
    </location>
</feature>
<dbReference type="InterPro" id="IPR013660">
    <property type="entry name" value="DNApol_B_exo_N"/>
</dbReference>
<keyword evidence="4 11" id="KW-0808">Transferase</keyword>
<dbReference type="InterPro" id="IPR013617">
    <property type="entry name" value="DNA-dir_DNA_pol_B_vir_insert"/>
</dbReference>
<evidence type="ECO:0000256" key="6">
    <source>
        <dbReference type="ARBA" id="ARBA00022705"/>
    </source>
</evidence>
<dbReference type="SUPFAM" id="SSF56672">
    <property type="entry name" value="DNA/RNA polymerases"/>
    <property type="match status" value="1"/>
</dbReference>
<organismHost>
    <name type="scientific">Capra hircus</name>
    <name type="common">Goat</name>
    <dbReference type="NCBI Taxonomy" id="9925"/>
</organismHost>
<evidence type="ECO:0000313" key="17">
    <source>
        <dbReference type="Proteomes" id="UP000000870"/>
    </source>
</evidence>
<dbReference type="Gene3D" id="1.10.132.60">
    <property type="entry name" value="DNA polymerase family B, C-terminal domain"/>
    <property type="match status" value="1"/>
</dbReference>
<dbReference type="PANTHER" id="PTHR10322:SF23">
    <property type="entry name" value="DNA POLYMERASE DELTA CATALYTIC SUBUNIT"/>
    <property type="match status" value="1"/>
</dbReference>
<organism evidence="16 17">
    <name type="scientific">Orf virus (strain Goat/Texas/SA00/2000)</name>
    <name type="common">OV-SA00</name>
    <name type="synonym">Orf virus-San Angelo 2000</name>
    <dbReference type="NCBI Taxonomy" id="647330"/>
    <lineage>
        <taxon>Viruses</taxon>
        <taxon>Varidnaviria</taxon>
        <taxon>Bamfordvirae</taxon>
        <taxon>Nucleocytoviricota</taxon>
        <taxon>Pokkesviricetes</taxon>
        <taxon>Chitovirales</taxon>
        <taxon>Poxviridae</taxon>
        <taxon>Chordopoxvirinae</taxon>
        <taxon>Parapoxvirus</taxon>
        <taxon>Parapoxvirus orf</taxon>
        <taxon>Orf virus</taxon>
    </lineage>
</organism>
<dbReference type="EMBL" id="AY386264">
    <property type="protein sequence ID" value="AAR98250.1"/>
    <property type="molecule type" value="Genomic_DNA"/>
</dbReference>
<keyword evidence="9 11" id="KW-0238">DNA-binding</keyword>
<evidence type="ECO:0000256" key="2">
    <source>
        <dbReference type="ARBA" id="ARBA00012417"/>
    </source>
</evidence>
<keyword evidence="7 11" id="KW-0239">DNA-directed DNA polymerase</keyword>
<dbReference type="SMART" id="SM00486">
    <property type="entry name" value="POLBc"/>
    <property type="match status" value="1"/>
</dbReference>
<dbReference type="InterPro" id="IPR023211">
    <property type="entry name" value="DNA_pol_palm_dom_sf"/>
</dbReference>
<dbReference type="InterPro" id="IPR050240">
    <property type="entry name" value="DNA_pol_type-B"/>
</dbReference>
<dbReference type="Proteomes" id="UP000000870">
    <property type="component" value="Segment"/>
</dbReference>
<dbReference type="Pfam" id="PF08452">
    <property type="entry name" value="DNAP_B_exo_N"/>
    <property type="match status" value="1"/>
</dbReference>
<evidence type="ECO:0000259" key="14">
    <source>
        <dbReference type="Pfam" id="PF08408"/>
    </source>
</evidence>
<dbReference type="Pfam" id="PF03104">
    <property type="entry name" value="DNA_pol_B_exo1"/>
    <property type="match status" value="1"/>
</dbReference>
<dbReference type="SUPFAM" id="SSF53098">
    <property type="entry name" value="Ribonuclease H-like"/>
    <property type="match status" value="1"/>
</dbReference>
<dbReference type="Gene3D" id="1.10.287.690">
    <property type="entry name" value="Helix hairpin bin"/>
    <property type="match status" value="1"/>
</dbReference>
<keyword evidence="6 11" id="KW-0235">DNA replication</keyword>
<dbReference type="GeneID" id="2947647"/>
<dbReference type="GO" id="GO:0039693">
    <property type="term" value="P:viral DNA genome replication"/>
    <property type="evidence" value="ECO:0007669"/>
    <property type="project" value="UniProtKB-KW"/>
</dbReference>
<name>Q6TVU5_ORFSA</name>
<evidence type="ECO:0000259" key="15">
    <source>
        <dbReference type="Pfam" id="PF08452"/>
    </source>
</evidence>
<dbReference type="InterPro" id="IPR042087">
    <property type="entry name" value="DNA_pol_B_thumb"/>
</dbReference>
<dbReference type="InterPro" id="IPR036397">
    <property type="entry name" value="RNaseH_sf"/>
</dbReference>
<dbReference type="InterPro" id="IPR043502">
    <property type="entry name" value="DNA/RNA_pol_sf"/>
</dbReference>
<proteinExistence type="inferred from homology"/>
<evidence type="ECO:0000259" key="13">
    <source>
        <dbReference type="Pfam" id="PF03104"/>
    </source>
</evidence>
<evidence type="ECO:0000256" key="3">
    <source>
        <dbReference type="ARBA" id="ARBA00015749"/>
    </source>
</evidence>
<evidence type="ECO:0000256" key="1">
    <source>
        <dbReference type="ARBA" id="ARBA00005755"/>
    </source>
</evidence>
<keyword evidence="5 11" id="KW-0548">Nucleotidyltransferase</keyword>
<protein>
    <recommendedName>
        <fullName evidence="3 11">DNA polymerase</fullName>
        <ecNumber evidence="2 11">2.7.7.7</ecNumber>
    </recommendedName>
</protein>
<sequence>MLFEMELKCLNWFENRSNDSRFLFLKARRADNAVVYLRFVQHFYYVVRADAVADIAQPLAWTRALGPMSVVSIDEIVARSAKIPERQRSEIELCLVASERKLAPPEVFMSDFLNVSWFFVAHDIDPDGCYRVDPALLRDLGSNCFHCDNPGACFAEKIPRFNVTRSGLFLDIECHFEKKFPSVFKNAVSHISFCVVDKDGAEKRFTLTNSDMLSDADLEEAARREIPVCLDPADVKFDAEVTLCPEVTLLRVAKRLLEMPLDFVVTFNGHNFDLRYLDSRLSLLTGEHIRFRLPDGTETVNFCVYERTKSSHKGVGGVSSTTFHINNNNGTIYFDLYAFIQRTEKLDSYKLDAISKNAFHCTAVVEDARPDAVRFRGDRSTDADGNAAVFARVLSTGNYVTVDERVCRVLHKRVDEGGFTVDLADSAARAPGDRVTLAFGKDDVSLADMYANYSLDVCLDMARYCLHDACLCLYLWSHYGVETKIAAAASTYLLPQSVVFEYRASTCIKGPLMKLLLENRTVMVRADTKSKFFYEGGRVMVPKQKMHDKHVLIFDYNSLYPNVCIYANLSPETLVGVVVSDNRLDAEVAAVDVRRMFPAPRYIAVPCEPRSPELVAEVAIFDREAKGIIPMLLRSFLDARAKYKKLMKAAETAVDREIYNSMQYTYKITANSVYGLMGFRNSALFSYASAKSCTAIGRTMIAYLERTLDGASVCGTRLSLAAAPDNPLLRDEAFAGRAAELEIDAAVAGERTERVGFRSVYGDTDSVFLEVGASDIAFSRRVGRCLERVINEHVLFANFKVEFEAVYCNLIMQSKKKYTTIKFAVSDGGGSERVSKGTSETRRDVAPFHKLMIRKYKDMLCRALAEEGSGNVGVEILRSLEDELTFEFEARSMPLDWFLLSRTHHKNFKSPDNPNVALVTRYNAANAEAIEIGERYFFAYVCEEGPWRRRIANVKSYERVVDKTFKLDKNERIMYEVYFKRLCTEIVNLLDNKAMCTLFFERMFGSKPVFTG</sequence>
<dbReference type="GO" id="GO:0006261">
    <property type="term" value="P:DNA-templated DNA replication"/>
    <property type="evidence" value="ECO:0007669"/>
    <property type="project" value="TreeGrafter"/>
</dbReference>
<evidence type="ECO:0000256" key="5">
    <source>
        <dbReference type="ARBA" id="ARBA00022695"/>
    </source>
</evidence>
<evidence type="ECO:0000256" key="10">
    <source>
        <dbReference type="ARBA" id="ARBA00049244"/>
    </source>
</evidence>
<dbReference type="SMR" id="Q6TVU5"/>
<comment type="similarity">
    <text evidence="1 11">Belongs to the DNA polymerase type-B family.</text>
</comment>
<organismHost>
    <name type="scientific">Ovis aries</name>
    <name type="common">Sheep</name>
    <dbReference type="NCBI Taxonomy" id="9940"/>
</organismHost>
<evidence type="ECO:0000256" key="11">
    <source>
        <dbReference type="RuleBase" id="RU000442"/>
    </source>
</evidence>
<organismHost>
    <name type="scientific">Homo sapiens</name>
    <name type="common">Human</name>
    <dbReference type="NCBI Taxonomy" id="9606"/>
</organismHost>
<dbReference type="Gene3D" id="3.30.420.10">
    <property type="entry name" value="Ribonuclease H-like superfamily/Ribonuclease H"/>
    <property type="match status" value="1"/>
</dbReference>
<dbReference type="InterPro" id="IPR006133">
    <property type="entry name" value="DNA-dir_DNA_pol_B_exonuc"/>
</dbReference>
<dbReference type="RefSeq" id="NP_957802.1">
    <property type="nucleotide sequence ID" value="NC_005336.1"/>
</dbReference>
<evidence type="ECO:0000256" key="4">
    <source>
        <dbReference type="ARBA" id="ARBA00022679"/>
    </source>
</evidence>
<evidence type="ECO:0000256" key="7">
    <source>
        <dbReference type="ARBA" id="ARBA00022932"/>
    </source>
</evidence>
<feature type="domain" description="DNA-directed DNA polymerase family B exonuclease" evidence="13">
    <location>
        <begin position="107"/>
        <end position="354"/>
    </location>
</feature>
<dbReference type="PANTHER" id="PTHR10322">
    <property type="entry name" value="DNA POLYMERASE CATALYTIC SUBUNIT"/>
    <property type="match status" value="1"/>
</dbReference>
<accession>Q6TVU5</accession>
<dbReference type="Gene3D" id="3.90.1600.10">
    <property type="entry name" value="Palm domain of DNA polymerase"/>
    <property type="match status" value="2"/>
</dbReference>
<dbReference type="KEGG" id="vg:2947647"/>
<dbReference type="Pfam" id="PF00136">
    <property type="entry name" value="DNA_pol_B"/>
    <property type="match status" value="1"/>
</dbReference>
<evidence type="ECO:0000259" key="12">
    <source>
        <dbReference type="Pfam" id="PF00136"/>
    </source>
</evidence>
<dbReference type="PRINTS" id="PR00106">
    <property type="entry name" value="DNAPOLB"/>
</dbReference>
<dbReference type="Pfam" id="PF08408">
    <property type="entry name" value="DNA_pol_B_3"/>
    <property type="match status" value="1"/>
</dbReference>
<feature type="domain" description="DNA polymerase B exonuclease N-terminal" evidence="15">
    <location>
        <begin position="5"/>
        <end position="27"/>
    </location>
</feature>
<dbReference type="PROSITE" id="PS00116">
    <property type="entry name" value="DNA_POLYMERASE_B"/>
    <property type="match status" value="1"/>
</dbReference>
<dbReference type="GO" id="GO:0000166">
    <property type="term" value="F:nucleotide binding"/>
    <property type="evidence" value="ECO:0007669"/>
    <property type="project" value="InterPro"/>
</dbReference>
<dbReference type="GO" id="GO:0003887">
    <property type="term" value="F:DNA-directed DNA polymerase activity"/>
    <property type="evidence" value="ECO:0007669"/>
    <property type="project" value="UniProtKB-KW"/>
</dbReference>
<reference evidence="16 17" key="1">
    <citation type="journal article" date="2004" name="J. Virol.">
        <title>Genomes of the parapoxviruses ORF virus and bovine papular stomatitis virus.</title>
        <authorList>
            <person name="Delhon G."/>
            <person name="Tulman E.R."/>
            <person name="Afonso C.L."/>
            <person name="Lu Z."/>
            <person name="de la Concha-Bermejillo A."/>
            <person name="Lehmkuhl H.D."/>
            <person name="Piccone M.E."/>
            <person name="Kutish G.F."/>
            <person name="Rock D.L."/>
        </authorList>
    </citation>
    <scope>NUCLEOTIDE SEQUENCE [LARGE SCALE GENOMIC DNA]</scope>
    <source>
        <strain evidence="17">Goat/Texas/SA00/2000</strain>
    </source>
</reference>
<dbReference type="InterPro" id="IPR006172">
    <property type="entry name" value="DNA-dir_DNA_pol_B"/>
</dbReference>
<dbReference type="InterPro" id="IPR017964">
    <property type="entry name" value="DNA-dir_DNA_pol_B_CS"/>
</dbReference>
<keyword evidence="8" id="KW-1194">Viral DNA replication</keyword>
<evidence type="ECO:0000256" key="9">
    <source>
        <dbReference type="ARBA" id="ARBA00023125"/>
    </source>
</evidence>
<dbReference type="EC" id="2.7.7.7" evidence="2 11"/>
<evidence type="ECO:0000256" key="8">
    <source>
        <dbReference type="ARBA" id="ARBA00023109"/>
    </source>
</evidence>
<dbReference type="GO" id="GO:0003677">
    <property type="term" value="F:DNA binding"/>
    <property type="evidence" value="ECO:0007669"/>
    <property type="project" value="UniProtKB-KW"/>
</dbReference>
<comment type="catalytic activity">
    <reaction evidence="10 11">
        <text>DNA(n) + a 2'-deoxyribonucleoside 5'-triphosphate = DNA(n+1) + diphosphate</text>
        <dbReference type="Rhea" id="RHEA:22508"/>
        <dbReference type="Rhea" id="RHEA-COMP:17339"/>
        <dbReference type="Rhea" id="RHEA-COMP:17340"/>
        <dbReference type="ChEBI" id="CHEBI:33019"/>
        <dbReference type="ChEBI" id="CHEBI:61560"/>
        <dbReference type="ChEBI" id="CHEBI:173112"/>
        <dbReference type="EC" id="2.7.7.7"/>
    </reaction>
</comment>
<evidence type="ECO:0000313" key="16">
    <source>
        <dbReference type="EMBL" id="AAR98250.1"/>
    </source>
</evidence>
<dbReference type="InterPro" id="IPR012337">
    <property type="entry name" value="RNaseH-like_sf"/>
</dbReference>
<feature type="domain" description="DNA-directed DNA polymerase family B viral insert" evidence="14">
    <location>
        <begin position="355"/>
        <end position="482"/>
    </location>
</feature>